<name>A0A429XKT1_9RICK</name>
<evidence type="ECO:0000313" key="3">
    <source>
        <dbReference type="Proteomes" id="UP000279470"/>
    </source>
</evidence>
<dbReference type="Gene3D" id="3.30.300.30">
    <property type="match status" value="1"/>
</dbReference>
<gene>
    <name evidence="2" type="ORF">EIC27_03480</name>
</gene>
<feature type="domain" description="AMP-dependent synthetase/ligase" evidence="1">
    <location>
        <begin position="459"/>
        <end position="690"/>
    </location>
</feature>
<dbReference type="GO" id="GO:0016874">
    <property type="term" value="F:ligase activity"/>
    <property type="evidence" value="ECO:0007669"/>
    <property type="project" value="UniProtKB-KW"/>
</dbReference>
<dbReference type="PANTHER" id="PTHR43845">
    <property type="entry name" value="BLR5969 PROTEIN"/>
    <property type="match status" value="1"/>
</dbReference>
<protein>
    <submittedName>
        <fullName evidence="2">Phenylacetate--CoA ligase family protein</fullName>
    </submittedName>
</protein>
<dbReference type="InterPro" id="IPR042099">
    <property type="entry name" value="ANL_N_sf"/>
</dbReference>
<dbReference type="EMBL" id="RXFM01000040">
    <property type="protein sequence ID" value="RST66761.1"/>
    <property type="molecule type" value="Genomic_DNA"/>
</dbReference>
<dbReference type="AlphaFoldDB" id="A0A429XKT1"/>
<dbReference type="InterPro" id="IPR020845">
    <property type="entry name" value="AMP-binding_CS"/>
</dbReference>
<dbReference type="InterPro" id="IPR045851">
    <property type="entry name" value="AMP-bd_C_sf"/>
</dbReference>
<dbReference type="OrthoDB" id="580775at2"/>
<sequence>MKQKEKLQHLVPFKKNLIKDKDKLLKSLSYKMSFDRYGKNFNPYPIIFDDDVIEQIEEANNIIIIALDAIIKNYFHDKDVQSILKLSNKASILLEKCSKITYKLGSIRPDFLITTDNRIKICEINARFPFNGILVAQFLRDIYNKTGISDYVSINQYPNIINLVLKNFDLSKPIIILRDREKGYDMNFLENILKENSKIKQKQISLIPNELTVFDGKLLFKGQICEQFIIELHQDELLSLSDNFLEALVKTNYINDLRTILIGHDKRLLAAFSKPEIMLRYISMEEFKILNKYIIQTYLPNNEINKEVVSNKNNWVLKKYGGGKGVGMYVGKTHSAELIKNILKNECQDYIIQPYIFQKKVPIYTKYNNNIDFANMHIVRFFANYNKNFLGAGFLRVSSGDIVNVSEQGGCIINVVKKNYSHKNHIIRNLNYVISYAKKYSKYYSKTLPIDKIKTLDELDKLPILKGSTLKQHTSNAKCSLLTDKLEFCYIFTSGGTTGAPKFVFRSYEENNTNAKMLAKGLKVCGLQKNDVVANLLTGEDLWPGMTIFNIALKHVGCCILSLGESYKQDFLIEMIRRFKITALLGIPTQIASLAHYIEEKNIKDICIPRIIIGGEHLYEGAKKYIKKILKVKHFQSTGYTSSDTGAIGYQCIFCGDNEYHLHSNMQYLEILNFNNNNPVSFGEQGRIVVTNLDRTLMPLIRYEIGDIGRMLDQNCQCHSTDPKFELLGRCDDNINIGTDTISIEFFANSIAKFEELSSHFQVLINNTNGIDYVTIISEIKNQEKVSKGLKEALYNEISFVTIIKNLINKKLVGDIFINILPYGSITRNSKTGKIRNIIDERK</sequence>
<comment type="caution">
    <text evidence="2">The sequence shown here is derived from an EMBL/GenBank/DDBJ whole genome shotgun (WGS) entry which is preliminary data.</text>
</comment>
<dbReference type="SUPFAM" id="SSF56059">
    <property type="entry name" value="Glutathione synthetase ATP-binding domain-like"/>
    <property type="match status" value="1"/>
</dbReference>
<dbReference type="PROSITE" id="PS00455">
    <property type="entry name" value="AMP_BINDING"/>
    <property type="match status" value="1"/>
</dbReference>
<organism evidence="2 3">
    <name type="scientific">Candidatus Aquarickettsia rohweri</name>
    <dbReference type="NCBI Taxonomy" id="2602574"/>
    <lineage>
        <taxon>Bacteria</taxon>
        <taxon>Pseudomonadati</taxon>
        <taxon>Pseudomonadota</taxon>
        <taxon>Alphaproteobacteria</taxon>
        <taxon>Rickettsiales</taxon>
        <taxon>Candidatus Midichloriaceae</taxon>
        <taxon>Candidatus Aquarickettsia</taxon>
    </lineage>
</organism>
<evidence type="ECO:0000259" key="1">
    <source>
        <dbReference type="Pfam" id="PF00501"/>
    </source>
</evidence>
<dbReference type="PANTHER" id="PTHR43845:SF1">
    <property type="entry name" value="BLR5969 PROTEIN"/>
    <property type="match status" value="1"/>
</dbReference>
<dbReference type="Pfam" id="PF00501">
    <property type="entry name" value="AMP-binding"/>
    <property type="match status" value="1"/>
</dbReference>
<keyword evidence="3" id="KW-1185">Reference proteome</keyword>
<keyword evidence="2" id="KW-0436">Ligase</keyword>
<dbReference type="RefSeq" id="WP_126044754.1">
    <property type="nucleotide sequence ID" value="NZ_RXFM01000040.1"/>
</dbReference>
<dbReference type="Proteomes" id="UP000279470">
    <property type="component" value="Unassembled WGS sequence"/>
</dbReference>
<dbReference type="Gene3D" id="3.40.50.12780">
    <property type="entry name" value="N-terminal domain of ligase-like"/>
    <property type="match status" value="1"/>
</dbReference>
<evidence type="ECO:0000313" key="2">
    <source>
        <dbReference type="EMBL" id="RST66761.1"/>
    </source>
</evidence>
<dbReference type="InterPro" id="IPR000873">
    <property type="entry name" value="AMP-dep_synth/lig_dom"/>
</dbReference>
<reference evidence="3" key="1">
    <citation type="submission" date="2018-11" db="EMBL/GenBank/DDBJ databases">
        <title>Phylogenetic, genomic, and biogeographic characterization of a novel and ubiquitous marine invertebrate-associated Rickettsiales parasite, Candidatus Marinoinvertebrata rohwerii, gen. nov., sp. nov.</title>
        <authorList>
            <person name="Klinges J.G."/>
            <person name="Rosales S.M."/>
            <person name="Mcminds R."/>
            <person name="Shaver E.C."/>
            <person name="Shantz A."/>
            <person name="Peters E.C."/>
            <person name="Burkepile D.E."/>
            <person name="Silliman B.R."/>
            <person name="Vega Thurber R.L."/>
        </authorList>
    </citation>
    <scope>NUCLEOTIDE SEQUENCE [LARGE SCALE GENOMIC DNA]</scope>
    <source>
        <strain evidence="3">a_cerv_44</strain>
    </source>
</reference>
<proteinExistence type="predicted"/>
<dbReference type="SUPFAM" id="SSF56801">
    <property type="entry name" value="Acetyl-CoA synthetase-like"/>
    <property type="match status" value="1"/>
</dbReference>
<accession>A0A429XKT1</accession>